<sequence>MKNLRANGEQMLGNMIGVEAAPNLSGIGAQAPFGDTWDHFKIPDCDPGPPEGTKKWVTTVENVKTWVNDTIGRWVKPMWYMDPKDENGGHWVDGHIEYPGHYEMKPRNVSRWVVVHKTAKQQDCFYKQNDANEYHQKLIKQHEDFVKSKQEDEDLLRWQGEHKCLAQLVNVDFVVMSVKVEPKGSHSGGLCQKLCTVKGYDGFTWTSEGCWLKKLGPGITSFQAQPLQGAYSGYACAKVATYLPWLTDEAQRHTLIGVGHAGAAPLAAATGSMLCVMLLKPYSADLDLVIEQQKLDKGIFSCESWALYSSQVFELPSGLKTRKIYASQMVEKGGQWNVVLDTDVLMAFYREVLKDPEWREAKWIVRADPECIFYPVHLKTILFHQEQVGNVDASPTYLVSADTAVGFPRFFQVMSQSALRQLATDSRSCFWRMRYWGNSQYHGSMWFDSCLNETVHARRVKPPKLIADGPAGAKEESSKMAPDLKMQSNNNPEVFSVKQEPERVKNMVNPVVRAERCGACFLLGRRFDYTATADLAMSAAVYAVHAAQWAQRGALSAPGPRREFFSQLRLRLLRQVPDAPLRCAGWKEVAYGTMLRQWEEEQAKILAKTWKGRLQATKGRLGPVVVSCTSSVAVFITSDLMVQKAVEKRPEVDVTRTSVMGLFGLGYAGFAQHFLYTRLWPFILQAARLSGPRAVAFQVLGDQGFYMPLIYLPIFYSTKEMACTNKLLWETAQAGVLRWQENLAADLTLCSGYWIPVQAPGRSLLSGPTRFH</sequence>
<feature type="region of interest" description="Disordered" evidence="1">
    <location>
        <begin position="464"/>
        <end position="489"/>
    </location>
</feature>
<evidence type="ECO:0000313" key="3">
    <source>
        <dbReference type="Proteomes" id="UP001642464"/>
    </source>
</evidence>
<keyword evidence="3" id="KW-1185">Reference proteome</keyword>
<evidence type="ECO:0000256" key="1">
    <source>
        <dbReference type="SAM" id="MobiDB-lite"/>
    </source>
</evidence>
<dbReference type="Proteomes" id="UP001642464">
    <property type="component" value="Unassembled WGS sequence"/>
</dbReference>
<reference evidence="2 3" key="1">
    <citation type="submission" date="2024-02" db="EMBL/GenBank/DDBJ databases">
        <authorList>
            <person name="Chen Y."/>
            <person name="Shah S."/>
            <person name="Dougan E. K."/>
            <person name="Thang M."/>
            <person name="Chan C."/>
        </authorList>
    </citation>
    <scope>NUCLEOTIDE SEQUENCE [LARGE SCALE GENOMIC DNA]</scope>
</reference>
<evidence type="ECO:0000313" key="2">
    <source>
        <dbReference type="EMBL" id="CAK8998319.1"/>
    </source>
</evidence>
<accession>A0ABP0IAG9</accession>
<dbReference type="EMBL" id="CAXAMM010003036">
    <property type="protein sequence ID" value="CAK8998319.1"/>
    <property type="molecule type" value="Genomic_DNA"/>
</dbReference>
<organism evidence="2 3">
    <name type="scientific">Durusdinium trenchii</name>
    <dbReference type="NCBI Taxonomy" id="1381693"/>
    <lineage>
        <taxon>Eukaryota</taxon>
        <taxon>Sar</taxon>
        <taxon>Alveolata</taxon>
        <taxon>Dinophyceae</taxon>
        <taxon>Suessiales</taxon>
        <taxon>Symbiodiniaceae</taxon>
        <taxon>Durusdinium</taxon>
    </lineage>
</organism>
<gene>
    <name evidence="2" type="ORF">SCF082_LOCUS5591</name>
</gene>
<protein>
    <submittedName>
        <fullName evidence="2">Uncharacterized protein</fullName>
    </submittedName>
</protein>
<comment type="caution">
    <text evidence="2">The sequence shown here is derived from an EMBL/GenBank/DDBJ whole genome shotgun (WGS) entry which is preliminary data.</text>
</comment>
<name>A0ABP0IAG9_9DINO</name>
<proteinExistence type="predicted"/>